<evidence type="ECO:0000313" key="3">
    <source>
        <dbReference type="Proteomes" id="UP001501591"/>
    </source>
</evidence>
<dbReference type="CDD" id="cd17748">
    <property type="entry name" value="BRCT_DNA_ligase_like"/>
    <property type="match status" value="1"/>
</dbReference>
<dbReference type="Pfam" id="PF00533">
    <property type="entry name" value="BRCT"/>
    <property type="match status" value="1"/>
</dbReference>
<evidence type="ECO:0000259" key="1">
    <source>
        <dbReference type="PROSITE" id="PS50172"/>
    </source>
</evidence>
<dbReference type="Proteomes" id="UP001501591">
    <property type="component" value="Unassembled WGS sequence"/>
</dbReference>
<gene>
    <name evidence="2" type="ORF">GCM10022383_26490</name>
</gene>
<evidence type="ECO:0000313" key="2">
    <source>
        <dbReference type="EMBL" id="GAA3947361.1"/>
    </source>
</evidence>
<proteinExistence type="predicted"/>
<name>A0ABP7NHY7_9MICO</name>
<dbReference type="InterPro" id="IPR001357">
    <property type="entry name" value="BRCT_dom"/>
</dbReference>
<keyword evidence="3" id="KW-1185">Reference proteome</keyword>
<dbReference type="RefSeq" id="WP_344820176.1">
    <property type="nucleotide sequence ID" value="NZ_BAABCP010000002.1"/>
</dbReference>
<organism evidence="2 3">
    <name type="scientific">Microbacterium soli</name>
    <dbReference type="NCBI Taxonomy" id="446075"/>
    <lineage>
        <taxon>Bacteria</taxon>
        <taxon>Bacillati</taxon>
        <taxon>Actinomycetota</taxon>
        <taxon>Actinomycetes</taxon>
        <taxon>Micrococcales</taxon>
        <taxon>Microbacteriaceae</taxon>
        <taxon>Microbacterium</taxon>
    </lineage>
</organism>
<protein>
    <recommendedName>
        <fullName evidence="1">BRCT domain-containing protein</fullName>
    </recommendedName>
</protein>
<dbReference type="Gene3D" id="3.40.50.10190">
    <property type="entry name" value="BRCT domain"/>
    <property type="match status" value="1"/>
</dbReference>
<comment type="caution">
    <text evidence="2">The sequence shown here is derived from an EMBL/GenBank/DDBJ whole genome shotgun (WGS) entry which is preliminary data.</text>
</comment>
<feature type="domain" description="BRCT" evidence="1">
    <location>
        <begin position="1"/>
        <end position="68"/>
    </location>
</feature>
<dbReference type="InterPro" id="IPR036420">
    <property type="entry name" value="BRCT_dom_sf"/>
</dbReference>
<dbReference type="PROSITE" id="PS50172">
    <property type="entry name" value="BRCT"/>
    <property type="match status" value="1"/>
</dbReference>
<accession>A0ABP7NHY7</accession>
<dbReference type="EMBL" id="BAABCP010000002">
    <property type="protein sequence ID" value="GAA3947361.1"/>
    <property type="molecule type" value="Genomic_DNA"/>
</dbReference>
<dbReference type="SUPFAM" id="SSF52113">
    <property type="entry name" value="BRCT domain"/>
    <property type="match status" value="1"/>
</dbReference>
<sequence length="68" mass="7243">MLVTGMLPSLTRKQAEARIEELGGIVVQPFSKNLDLLVAGEKAGSKLAKAEALGVEVMDGETFEELGR</sequence>
<reference evidence="3" key="1">
    <citation type="journal article" date="2019" name="Int. J. Syst. Evol. Microbiol.">
        <title>The Global Catalogue of Microorganisms (GCM) 10K type strain sequencing project: providing services to taxonomists for standard genome sequencing and annotation.</title>
        <authorList>
            <consortium name="The Broad Institute Genomics Platform"/>
            <consortium name="The Broad Institute Genome Sequencing Center for Infectious Disease"/>
            <person name="Wu L."/>
            <person name="Ma J."/>
        </authorList>
    </citation>
    <scope>NUCLEOTIDE SEQUENCE [LARGE SCALE GENOMIC DNA]</scope>
    <source>
        <strain evidence="3">JCM 17024</strain>
    </source>
</reference>